<dbReference type="EMBL" id="CP096983">
    <property type="protein sequence ID" value="URZ11140.1"/>
    <property type="molecule type" value="Genomic_DNA"/>
</dbReference>
<name>A0A1S8LAT0_9CLOT</name>
<evidence type="ECO:0000256" key="5">
    <source>
        <dbReference type="ARBA" id="ARBA00023204"/>
    </source>
</evidence>
<evidence type="ECO:0000313" key="8">
    <source>
        <dbReference type="EMBL" id="URZ11140.1"/>
    </source>
</evidence>
<evidence type="ECO:0000256" key="2">
    <source>
        <dbReference type="ARBA" id="ARBA00021310"/>
    </source>
</evidence>
<gene>
    <name evidence="7 8" type="primary">recO</name>
    <name evidence="8" type="ORF">CROST_018570</name>
</gene>
<evidence type="ECO:0000256" key="3">
    <source>
        <dbReference type="ARBA" id="ARBA00022763"/>
    </source>
</evidence>
<evidence type="ECO:0000256" key="1">
    <source>
        <dbReference type="ARBA" id="ARBA00007452"/>
    </source>
</evidence>
<dbReference type="InterPro" id="IPR037278">
    <property type="entry name" value="ARFGAP/RecO"/>
</dbReference>
<dbReference type="STRING" id="84029.CROST_14490"/>
<dbReference type="Gene3D" id="1.20.1440.120">
    <property type="entry name" value="Recombination protein O, C-terminal domain"/>
    <property type="match status" value="1"/>
</dbReference>
<dbReference type="SUPFAM" id="SSF57863">
    <property type="entry name" value="ArfGap/RecO-like zinc finger"/>
    <property type="match status" value="1"/>
</dbReference>
<dbReference type="Pfam" id="PF02565">
    <property type="entry name" value="RecO_C"/>
    <property type="match status" value="1"/>
</dbReference>
<dbReference type="InterPro" id="IPR003717">
    <property type="entry name" value="RecO"/>
</dbReference>
<comment type="similarity">
    <text evidence="1 7">Belongs to the RecO family.</text>
</comment>
<proteinExistence type="inferred from homology"/>
<dbReference type="InterPro" id="IPR022572">
    <property type="entry name" value="DNA_rep/recomb_RecO_N"/>
</dbReference>
<reference evidence="8 9" key="1">
    <citation type="submission" date="2022-04" db="EMBL/GenBank/DDBJ databases">
        <title>Genome sequence of C. roseum typestrain.</title>
        <authorList>
            <person name="Poehlein A."/>
            <person name="Schoch T."/>
            <person name="Duerre P."/>
            <person name="Daniel R."/>
        </authorList>
    </citation>
    <scope>NUCLEOTIDE SEQUENCE [LARGE SCALE GENOMIC DNA]</scope>
    <source>
        <strain evidence="8 9">DSM 7320</strain>
    </source>
</reference>
<evidence type="ECO:0000256" key="6">
    <source>
        <dbReference type="ARBA" id="ARBA00033409"/>
    </source>
</evidence>
<keyword evidence="5 7" id="KW-0234">DNA repair</keyword>
<sequence>MGKISVIAKGAKKNRSKYLPISINFCFGNFVFFKGKSMFSLNEGEIIDSFQEFLSDLDTLTYTSYLCELIDISMAEGESNRDLFKEFVSTFYLIKNKVGDMETLIRAFELKLLKYTGYDLNFDYCSKCKKRIKKASYISYRYYGGICDDCSKEGGVAVNPAVYSSLNYLNKLPIEKVYRVTLNNDIKDEVFQVLKGFIGQNYAKLPKSLDLLNIIKRSE</sequence>
<dbReference type="GO" id="GO:0006302">
    <property type="term" value="P:double-strand break repair"/>
    <property type="evidence" value="ECO:0007669"/>
    <property type="project" value="TreeGrafter"/>
</dbReference>
<dbReference type="InterPro" id="IPR012340">
    <property type="entry name" value="NA-bd_OB-fold"/>
</dbReference>
<evidence type="ECO:0000256" key="4">
    <source>
        <dbReference type="ARBA" id="ARBA00023172"/>
    </source>
</evidence>
<dbReference type="KEGG" id="crw:CROST_018570"/>
<keyword evidence="3 7" id="KW-0227">DNA damage</keyword>
<dbReference type="NCBIfam" id="TIGR00613">
    <property type="entry name" value="reco"/>
    <property type="match status" value="1"/>
</dbReference>
<organism evidence="8 9">
    <name type="scientific">Clostridium felsineum</name>
    <dbReference type="NCBI Taxonomy" id="36839"/>
    <lineage>
        <taxon>Bacteria</taxon>
        <taxon>Bacillati</taxon>
        <taxon>Bacillota</taxon>
        <taxon>Clostridia</taxon>
        <taxon>Eubacteriales</taxon>
        <taxon>Clostridiaceae</taxon>
        <taxon>Clostridium</taxon>
    </lineage>
</organism>
<comment type="function">
    <text evidence="7">Involved in DNA repair and RecF pathway recombination.</text>
</comment>
<dbReference type="GO" id="GO:0006310">
    <property type="term" value="P:DNA recombination"/>
    <property type="evidence" value="ECO:0007669"/>
    <property type="project" value="UniProtKB-UniRule"/>
</dbReference>
<dbReference type="PANTHER" id="PTHR33991:SF1">
    <property type="entry name" value="DNA REPAIR PROTEIN RECO"/>
    <property type="match status" value="1"/>
</dbReference>
<keyword evidence="9" id="KW-1185">Reference proteome</keyword>
<dbReference type="PANTHER" id="PTHR33991">
    <property type="entry name" value="DNA REPAIR PROTEIN RECO"/>
    <property type="match status" value="1"/>
</dbReference>
<dbReference type="AlphaFoldDB" id="A0A1S8LAT0"/>
<dbReference type="HAMAP" id="MF_00201">
    <property type="entry name" value="RecO"/>
    <property type="match status" value="1"/>
</dbReference>
<dbReference type="Proteomes" id="UP000190951">
    <property type="component" value="Chromosome"/>
</dbReference>
<evidence type="ECO:0000313" key="9">
    <source>
        <dbReference type="Proteomes" id="UP000190951"/>
    </source>
</evidence>
<dbReference type="SUPFAM" id="SSF50249">
    <property type="entry name" value="Nucleic acid-binding proteins"/>
    <property type="match status" value="1"/>
</dbReference>
<accession>A0A1S8LAT0</accession>
<protein>
    <recommendedName>
        <fullName evidence="2 7">DNA repair protein RecO</fullName>
    </recommendedName>
    <alternativeName>
        <fullName evidence="6 7">Recombination protein O</fullName>
    </alternativeName>
</protein>
<dbReference type="Pfam" id="PF11967">
    <property type="entry name" value="RecO_N"/>
    <property type="match status" value="1"/>
</dbReference>
<evidence type="ECO:0000256" key="7">
    <source>
        <dbReference type="HAMAP-Rule" id="MF_00201"/>
    </source>
</evidence>
<keyword evidence="4 7" id="KW-0233">DNA recombination</keyword>
<dbReference type="GO" id="GO:0043590">
    <property type="term" value="C:bacterial nucleoid"/>
    <property type="evidence" value="ECO:0007669"/>
    <property type="project" value="TreeGrafter"/>
</dbReference>
<dbReference type="InterPro" id="IPR042242">
    <property type="entry name" value="RecO_C"/>
</dbReference>